<dbReference type="PANTHER" id="PTHR11926">
    <property type="entry name" value="GLUCOSYL/GLUCURONOSYL TRANSFERASES"/>
    <property type="match status" value="1"/>
</dbReference>
<dbReference type="eggNOG" id="KOG1192">
    <property type="taxonomic scope" value="Eukaryota"/>
</dbReference>
<name>D8RCF7_SELML</name>
<feature type="domain" description="Glycosyltransferase N-terminal" evidence="5">
    <location>
        <begin position="7"/>
        <end position="70"/>
    </location>
</feature>
<dbReference type="GO" id="GO:0080043">
    <property type="term" value="F:quercetin 3-O-glucosyltransferase activity"/>
    <property type="evidence" value="ECO:0000318"/>
    <property type="project" value="GO_Central"/>
</dbReference>
<dbReference type="Proteomes" id="UP000001514">
    <property type="component" value="Unassembled WGS sequence"/>
</dbReference>
<dbReference type="AlphaFoldDB" id="D8RCF7"/>
<proteinExistence type="inferred from homology"/>
<evidence type="ECO:0000256" key="2">
    <source>
        <dbReference type="ARBA" id="ARBA00022679"/>
    </source>
</evidence>
<dbReference type="FunCoup" id="D8RCF7">
    <property type="interactions" value="116"/>
</dbReference>
<dbReference type="HOGENOM" id="CLU_001724_0_0_1"/>
<dbReference type="FunFam" id="3.40.50.2000:FF:000060">
    <property type="entry name" value="Glycosyltransferase"/>
    <property type="match status" value="1"/>
</dbReference>
<accession>D8RCF7</accession>
<dbReference type="PANTHER" id="PTHR11926:SF774">
    <property type="entry name" value="UDP-GLYCOSYLTRANSFERASE 85A1-RELATED"/>
    <property type="match status" value="1"/>
</dbReference>
<dbReference type="InterPro" id="IPR035595">
    <property type="entry name" value="UDP_glycos_trans_CS"/>
</dbReference>
<keyword evidence="2 3" id="KW-0808">Transferase</keyword>
<reference evidence="6 7" key="1">
    <citation type="journal article" date="2011" name="Science">
        <title>The Selaginella genome identifies genetic changes associated with the evolution of vascular plants.</title>
        <authorList>
            <person name="Banks J.A."/>
            <person name="Nishiyama T."/>
            <person name="Hasebe M."/>
            <person name="Bowman J.L."/>
            <person name="Gribskov M."/>
            <person name="dePamphilis C."/>
            <person name="Albert V.A."/>
            <person name="Aono N."/>
            <person name="Aoyama T."/>
            <person name="Ambrose B.A."/>
            <person name="Ashton N.W."/>
            <person name="Axtell M.J."/>
            <person name="Barker E."/>
            <person name="Barker M.S."/>
            <person name="Bennetzen J.L."/>
            <person name="Bonawitz N.D."/>
            <person name="Chapple C."/>
            <person name="Cheng C."/>
            <person name="Correa L.G."/>
            <person name="Dacre M."/>
            <person name="DeBarry J."/>
            <person name="Dreyer I."/>
            <person name="Elias M."/>
            <person name="Engstrom E.M."/>
            <person name="Estelle M."/>
            <person name="Feng L."/>
            <person name="Finet C."/>
            <person name="Floyd S.K."/>
            <person name="Frommer W.B."/>
            <person name="Fujita T."/>
            <person name="Gramzow L."/>
            <person name="Gutensohn M."/>
            <person name="Harholt J."/>
            <person name="Hattori M."/>
            <person name="Heyl A."/>
            <person name="Hirai T."/>
            <person name="Hiwatashi Y."/>
            <person name="Ishikawa M."/>
            <person name="Iwata M."/>
            <person name="Karol K.G."/>
            <person name="Koehler B."/>
            <person name="Kolukisaoglu U."/>
            <person name="Kubo M."/>
            <person name="Kurata T."/>
            <person name="Lalonde S."/>
            <person name="Li K."/>
            <person name="Li Y."/>
            <person name="Litt A."/>
            <person name="Lyons E."/>
            <person name="Manning G."/>
            <person name="Maruyama T."/>
            <person name="Michael T.P."/>
            <person name="Mikami K."/>
            <person name="Miyazaki S."/>
            <person name="Morinaga S."/>
            <person name="Murata T."/>
            <person name="Mueller-Roeber B."/>
            <person name="Nelson D.R."/>
            <person name="Obara M."/>
            <person name="Oguri Y."/>
            <person name="Olmstead R.G."/>
            <person name="Onodera N."/>
            <person name="Petersen B.L."/>
            <person name="Pils B."/>
            <person name="Prigge M."/>
            <person name="Rensing S.A."/>
            <person name="Riano-Pachon D.M."/>
            <person name="Roberts A.W."/>
            <person name="Sato Y."/>
            <person name="Scheller H.V."/>
            <person name="Schulz B."/>
            <person name="Schulz C."/>
            <person name="Shakirov E.V."/>
            <person name="Shibagaki N."/>
            <person name="Shinohara N."/>
            <person name="Shippen D.E."/>
            <person name="Soerensen I."/>
            <person name="Sotooka R."/>
            <person name="Sugimoto N."/>
            <person name="Sugita M."/>
            <person name="Sumikawa N."/>
            <person name="Tanurdzic M."/>
            <person name="Theissen G."/>
            <person name="Ulvskov P."/>
            <person name="Wakazuki S."/>
            <person name="Weng J.K."/>
            <person name="Willats W.W."/>
            <person name="Wipf D."/>
            <person name="Wolf P.G."/>
            <person name="Yang L."/>
            <person name="Zimmer A.D."/>
            <person name="Zhu Q."/>
            <person name="Mitros T."/>
            <person name="Hellsten U."/>
            <person name="Loque D."/>
            <person name="Otillar R."/>
            <person name="Salamov A."/>
            <person name="Schmutz J."/>
            <person name="Shapiro H."/>
            <person name="Lindquist E."/>
            <person name="Lucas S."/>
            <person name="Rokhsar D."/>
            <person name="Grigoriev I.V."/>
        </authorList>
    </citation>
    <scope>NUCLEOTIDE SEQUENCE [LARGE SCALE GENOMIC DNA]</scope>
</reference>
<dbReference type="EMBL" id="GL377576">
    <property type="protein sequence ID" value="EFJ29846.1"/>
    <property type="molecule type" value="Genomic_DNA"/>
</dbReference>
<evidence type="ECO:0000256" key="3">
    <source>
        <dbReference type="RuleBase" id="RU003718"/>
    </source>
</evidence>
<dbReference type="InterPro" id="IPR002213">
    <property type="entry name" value="UDP_glucos_trans"/>
</dbReference>
<dbReference type="InParanoid" id="D8RCF7"/>
<protein>
    <recommendedName>
        <fullName evidence="4">Glycosyltransferase</fullName>
        <ecNumber evidence="4">2.4.1.-</ecNumber>
    </recommendedName>
</protein>
<evidence type="ECO:0000313" key="7">
    <source>
        <dbReference type="Proteomes" id="UP000001514"/>
    </source>
</evidence>
<keyword evidence="3" id="KW-0328">Glycosyltransferase</keyword>
<dbReference type="Pfam" id="PF00201">
    <property type="entry name" value="UDPGT"/>
    <property type="match status" value="1"/>
</dbReference>
<dbReference type="PROSITE" id="PS00375">
    <property type="entry name" value="UDPGT"/>
    <property type="match status" value="1"/>
</dbReference>
<evidence type="ECO:0000259" key="5">
    <source>
        <dbReference type="Pfam" id="PF26168"/>
    </source>
</evidence>
<dbReference type="InterPro" id="IPR058980">
    <property type="entry name" value="Glyco_transf_N"/>
</dbReference>
<dbReference type="Gene3D" id="3.40.50.2000">
    <property type="entry name" value="Glycogen Phosphorylase B"/>
    <property type="match status" value="3"/>
</dbReference>
<organism evidence="7">
    <name type="scientific">Selaginella moellendorffii</name>
    <name type="common">Spikemoss</name>
    <dbReference type="NCBI Taxonomy" id="88036"/>
    <lineage>
        <taxon>Eukaryota</taxon>
        <taxon>Viridiplantae</taxon>
        <taxon>Streptophyta</taxon>
        <taxon>Embryophyta</taxon>
        <taxon>Tracheophyta</taxon>
        <taxon>Lycopodiopsida</taxon>
        <taxon>Selaginellales</taxon>
        <taxon>Selaginellaceae</taxon>
        <taxon>Selaginella</taxon>
    </lineage>
</organism>
<dbReference type="SUPFAM" id="SSF53756">
    <property type="entry name" value="UDP-Glycosyltransferase/glycogen phosphorylase"/>
    <property type="match status" value="1"/>
</dbReference>
<dbReference type="KEGG" id="smo:SELMODRAFT_231223"/>
<gene>
    <name evidence="6" type="ORF">SELMODRAFT_231223</name>
</gene>
<dbReference type="Pfam" id="PF26168">
    <property type="entry name" value="Glyco_transf_N"/>
    <property type="match status" value="1"/>
</dbReference>
<dbReference type="GO" id="GO:0080044">
    <property type="term" value="F:quercetin 7-O-glucosyltransferase activity"/>
    <property type="evidence" value="ECO:0000318"/>
    <property type="project" value="GO_Central"/>
</dbReference>
<evidence type="ECO:0000256" key="1">
    <source>
        <dbReference type="ARBA" id="ARBA00009995"/>
    </source>
</evidence>
<dbReference type="EC" id="2.4.1.-" evidence="4"/>
<dbReference type="GO" id="GO:0005737">
    <property type="term" value="C:cytoplasm"/>
    <property type="evidence" value="ECO:0000318"/>
    <property type="project" value="GO_Central"/>
</dbReference>
<dbReference type="CDD" id="cd03784">
    <property type="entry name" value="GT1_Gtf-like"/>
    <property type="match status" value="1"/>
</dbReference>
<dbReference type="Gramene" id="EFJ29846">
    <property type="protein sequence ID" value="EFJ29846"/>
    <property type="gene ID" value="SELMODRAFT_231223"/>
</dbReference>
<comment type="similarity">
    <text evidence="1 3">Belongs to the UDP-glycosyltransferase family.</text>
</comment>
<sequence>MAAEDKTHVLVLPYPAQGHLPPLLHLSKVLAANGIRVTIFNIESIHKQLLKSWDPSSAGKRIQFEALPFPEDIPFGDEFEALVPRLEPAPSCILADESLFWSKPIAKKFGLPSVSYFPGNAAWSSISHHLCLLASKGVFPLRGTKPSICEAPELAPFDFCRSRARDRLCAWPFPTKLEDFPEYLHHMEKETLEGWAKHPGKMKDATWVLVNSFYELEPHTFDAMKQTIGPRYLPIGPLFPLTSTGSGEIKTSLRHEEHGCLEWLQTQAARSILYISFGSCSSLSEAQFEEFMEGLAASKQQFLWVLRPDTVLNGRCDLYQKCTELTKDQGCFVAWAPQLKVLAHPSIGGFLTHCGWNSTFESICNGVPMLGWPRHSDQSLNCKLMSEDWKIGMRLGAFSKFLKRAEIAEKLSDFMDKEKILEFRMNVRKLENAAREAAGPGGSSYVNLESFFREMRGAI</sequence>
<evidence type="ECO:0000313" key="6">
    <source>
        <dbReference type="EMBL" id="EFJ29846.1"/>
    </source>
</evidence>
<keyword evidence="7" id="KW-1185">Reference proteome</keyword>
<evidence type="ECO:0000256" key="4">
    <source>
        <dbReference type="RuleBase" id="RU362057"/>
    </source>
</evidence>